<dbReference type="AlphaFoldDB" id="A0A9E7HDL1"/>
<dbReference type="GO" id="GO:0005868">
    <property type="term" value="C:cytoplasmic dynein complex"/>
    <property type="evidence" value="ECO:0007669"/>
    <property type="project" value="TreeGrafter"/>
</dbReference>
<dbReference type="InterPro" id="IPR001372">
    <property type="entry name" value="Dynein_light_chain_typ-1/2"/>
</dbReference>
<dbReference type="GO" id="GO:0045505">
    <property type="term" value="F:dynein intermediate chain binding"/>
    <property type="evidence" value="ECO:0007669"/>
    <property type="project" value="TreeGrafter"/>
</dbReference>
<dbReference type="Pfam" id="PF01221">
    <property type="entry name" value="Dynein_light"/>
    <property type="match status" value="1"/>
</dbReference>
<evidence type="ECO:0000256" key="1">
    <source>
        <dbReference type="RuleBase" id="RU365010"/>
    </source>
</evidence>
<dbReference type="PANTHER" id="PTHR11886">
    <property type="entry name" value="DYNEIN LIGHT CHAIN"/>
    <property type="match status" value="1"/>
</dbReference>
<dbReference type="SMART" id="SM01375">
    <property type="entry name" value="Dynein_light"/>
    <property type="match status" value="1"/>
</dbReference>
<name>A0A9E7HDL1_9LILI</name>
<dbReference type="OrthoDB" id="10033309at2759"/>
<dbReference type="SUPFAM" id="SSF54648">
    <property type="entry name" value="DLC"/>
    <property type="match status" value="1"/>
</dbReference>
<dbReference type="EMBL" id="CP097510">
    <property type="protein sequence ID" value="URE31255.1"/>
    <property type="molecule type" value="Genomic_DNA"/>
</dbReference>
<reference evidence="2" key="1">
    <citation type="submission" date="2022-05" db="EMBL/GenBank/DDBJ databases">
        <title>The Musa troglodytarum L. genome provides insights into the mechanism of non-climacteric behaviour and enrichment of carotenoids.</title>
        <authorList>
            <person name="Wang J."/>
        </authorList>
    </citation>
    <scope>NUCLEOTIDE SEQUENCE</scope>
    <source>
        <tissue evidence="2">Leaf</tissue>
    </source>
</reference>
<accession>A0A9E7HDL1</accession>
<comment type="similarity">
    <text evidence="1">Belongs to the dynein light chain family.</text>
</comment>
<dbReference type="GO" id="GO:0005874">
    <property type="term" value="C:microtubule"/>
    <property type="evidence" value="ECO:0007669"/>
    <property type="project" value="UniProtKB-KW"/>
</dbReference>
<keyword evidence="1" id="KW-0493">Microtubule</keyword>
<dbReference type="Proteomes" id="UP001055439">
    <property type="component" value="Chromosome 8"/>
</dbReference>
<gene>
    <name evidence="2" type="ORF">MUK42_03636</name>
</gene>
<evidence type="ECO:0000313" key="2">
    <source>
        <dbReference type="EMBL" id="URE31255.1"/>
    </source>
</evidence>
<comment type="subcellular location">
    <subcellularLocation>
        <location evidence="1">Cytoplasm</location>
        <location evidence="1">Cytoskeleton</location>
    </subcellularLocation>
</comment>
<dbReference type="GO" id="GO:0007017">
    <property type="term" value="P:microtubule-based process"/>
    <property type="evidence" value="ECO:0007669"/>
    <property type="project" value="InterPro"/>
</dbReference>
<keyword evidence="3" id="KW-1185">Reference proteome</keyword>
<dbReference type="InterPro" id="IPR037177">
    <property type="entry name" value="DLC_sf"/>
</dbReference>
<sequence>MMESKAVIGETDMLQTMQQDALLLAGKALDLFDVTESTEIASFIKKEFDQSYGPGWQCIVGTHFGSFVTHRRGCFICFSIGSLMILLFRATSAPEVDNSIRCHGISKNMKSSSFKVLDHGAICK</sequence>
<keyword evidence="1" id="KW-0963">Cytoplasm</keyword>
<organism evidence="2 3">
    <name type="scientific">Musa troglodytarum</name>
    <name type="common">fe'i banana</name>
    <dbReference type="NCBI Taxonomy" id="320322"/>
    <lineage>
        <taxon>Eukaryota</taxon>
        <taxon>Viridiplantae</taxon>
        <taxon>Streptophyta</taxon>
        <taxon>Embryophyta</taxon>
        <taxon>Tracheophyta</taxon>
        <taxon>Spermatophyta</taxon>
        <taxon>Magnoliopsida</taxon>
        <taxon>Liliopsida</taxon>
        <taxon>Zingiberales</taxon>
        <taxon>Musaceae</taxon>
        <taxon>Musa</taxon>
    </lineage>
</organism>
<keyword evidence="1" id="KW-0206">Cytoskeleton</keyword>
<proteinExistence type="inferred from homology"/>
<dbReference type="FunFam" id="3.30.740.10:FF:000008">
    <property type="entry name" value="Dynein light chain"/>
    <property type="match status" value="1"/>
</dbReference>
<keyword evidence="1" id="KW-0243">Dynein</keyword>
<dbReference type="PANTHER" id="PTHR11886:SF70">
    <property type="entry name" value="DYNEIN LIGHT CHAIN"/>
    <property type="match status" value="1"/>
</dbReference>
<dbReference type="Gene3D" id="3.30.740.10">
    <property type="entry name" value="Protein Inhibitor Of Neuronal Nitric Oxide Synthase"/>
    <property type="match status" value="1"/>
</dbReference>
<protein>
    <recommendedName>
        <fullName evidence="1">Dynein light chain</fullName>
    </recommendedName>
</protein>
<evidence type="ECO:0000313" key="3">
    <source>
        <dbReference type="Proteomes" id="UP001055439"/>
    </source>
</evidence>
<keyword evidence="1" id="KW-0505">Motor protein</keyword>
<dbReference type="CDD" id="cd21452">
    <property type="entry name" value="DLC-like_DYNLL1_DYNLL2"/>
    <property type="match status" value="1"/>
</dbReference>